<dbReference type="InterPro" id="IPR019823">
    <property type="entry name" value="Mechanosensitive_channel_CS"/>
</dbReference>
<dbReference type="PRINTS" id="PR01264">
    <property type="entry name" value="MECHCHANNEL"/>
</dbReference>
<feature type="transmembrane region" description="Helical" evidence="10">
    <location>
        <begin position="67"/>
        <end position="91"/>
    </location>
</feature>
<dbReference type="AlphaFoldDB" id="A0A2M9BVR9"/>
<keyword evidence="4 10" id="KW-1003">Cell membrane</keyword>
<dbReference type="PROSITE" id="PS01327">
    <property type="entry name" value="MSCL"/>
    <property type="match status" value="1"/>
</dbReference>
<name>A0A2M9BVR9_9MICO</name>
<feature type="transmembrane region" description="Helical" evidence="10">
    <location>
        <begin position="14"/>
        <end position="47"/>
    </location>
</feature>
<comment type="caution">
    <text evidence="11">The sequence shown here is derived from an EMBL/GenBank/DDBJ whole genome shotgun (WGS) entry which is preliminary data.</text>
</comment>
<comment type="subcellular location">
    <subcellularLocation>
        <location evidence="1 10">Cell membrane</location>
        <topology evidence="1 10">Multi-pass membrane protein</topology>
    </subcellularLocation>
</comment>
<dbReference type="NCBIfam" id="TIGR00220">
    <property type="entry name" value="mscL"/>
    <property type="match status" value="1"/>
</dbReference>
<evidence type="ECO:0000256" key="4">
    <source>
        <dbReference type="ARBA" id="ARBA00022475"/>
    </source>
</evidence>
<dbReference type="EMBL" id="PGFB01000003">
    <property type="protein sequence ID" value="PJJ62041.1"/>
    <property type="molecule type" value="Genomic_DNA"/>
</dbReference>
<accession>A0A2M9BVR9</accession>
<keyword evidence="3 10" id="KW-0813">Transport</keyword>
<organism evidence="11 12">
    <name type="scientific">Compostimonas suwonensis</name>
    <dbReference type="NCBI Taxonomy" id="1048394"/>
    <lineage>
        <taxon>Bacteria</taxon>
        <taxon>Bacillati</taxon>
        <taxon>Actinomycetota</taxon>
        <taxon>Actinomycetes</taxon>
        <taxon>Micrococcales</taxon>
        <taxon>Microbacteriaceae</taxon>
        <taxon>Compostimonas</taxon>
    </lineage>
</organism>
<evidence type="ECO:0000256" key="6">
    <source>
        <dbReference type="ARBA" id="ARBA00022989"/>
    </source>
</evidence>
<keyword evidence="9 10" id="KW-0407">Ion channel</keyword>
<dbReference type="PANTHER" id="PTHR30266">
    <property type="entry name" value="MECHANOSENSITIVE CHANNEL MSCL"/>
    <property type="match status" value="1"/>
</dbReference>
<evidence type="ECO:0000256" key="3">
    <source>
        <dbReference type="ARBA" id="ARBA00022448"/>
    </source>
</evidence>
<dbReference type="HAMAP" id="MF_00115">
    <property type="entry name" value="MscL"/>
    <property type="match status" value="1"/>
</dbReference>
<keyword evidence="12" id="KW-1185">Reference proteome</keyword>
<protein>
    <recommendedName>
        <fullName evidence="10">Large-conductance mechanosensitive channel</fullName>
    </recommendedName>
</protein>
<dbReference type="InterPro" id="IPR037673">
    <property type="entry name" value="MSC/AndL"/>
</dbReference>
<comment type="similarity">
    <text evidence="2 10">Belongs to the MscL family.</text>
</comment>
<dbReference type="InterPro" id="IPR036019">
    <property type="entry name" value="MscL_channel"/>
</dbReference>
<evidence type="ECO:0000256" key="10">
    <source>
        <dbReference type="HAMAP-Rule" id="MF_00115"/>
    </source>
</evidence>
<reference evidence="11 12" key="1">
    <citation type="submission" date="2017-11" db="EMBL/GenBank/DDBJ databases">
        <title>Genomic Encyclopedia of Archaeal and Bacterial Type Strains, Phase II (KMG-II): From Individual Species to Whole Genera.</title>
        <authorList>
            <person name="Goeker M."/>
        </authorList>
    </citation>
    <scope>NUCLEOTIDE SEQUENCE [LARGE SCALE GENOMIC DNA]</scope>
    <source>
        <strain evidence="11 12">DSM 25625</strain>
    </source>
</reference>
<comment type="subunit">
    <text evidence="10">Homopentamer.</text>
</comment>
<comment type="function">
    <text evidence="10">Channel that opens in response to stretch forces in the membrane lipid bilayer. May participate in the regulation of osmotic pressure changes within the cell.</text>
</comment>
<proteinExistence type="inferred from homology"/>
<dbReference type="GO" id="GO:0005886">
    <property type="term" value="C:plasma membrane"/>
    <property type="evidence" value="ECO:0007669"/>
    <property type="project" value="UniProtKB-SubCell"/>
</dbReference>
<dbReference type="Gene3D" id="1.10.1200.120">
    <property type="entry name" value="Large-conductance mechanosensitive channel, MscL, domain 1"/>
    <property type="match status" value="1"/>
</dbReference>
<dbReference type="RefSeq" id="WP_100344645.1">
    <property type="nucleotide sequence ID" value="NZ_PGFB01000003.1"/>
</dbReference>
<dbReference type="GO" id="GO:0008381">
    <property type="term" value="F:mechanosensitive monoatomic ion channel activity"/>
    <property type="evidence" value="ECO:0007669"/>
    <property type="project" value="UniProtKB-UniRule"/>
</dbReference>
<dbReference type="InterPro" id="IPR001185">
    <property type="entry name" value="MS_channel"/>
</dbReference>
<evidence type="ECO:0000313" key="12">
    <source>
        <dbReference type="Proteomes" id="UP000230161"/>
    </source>
</evidence>
<keyword evidence="7 10" id="KW-0406">Ion transport</keyword>
<evidence type="ECO:0000256" key="1">
    <source>
        <dbReference type="ARBA" id="ARBA00004651"/>
    </source>
</evidence>
<keyword evidence="8 10" id="KW-0472">Membrane</keyword>
<dbReference type="SUPFAM" id="SSF81330">
    <property type="entry name" value="Gated mechanosensitive channel"/>
    <property type="match status" value="1"/>
</dbReference>
<dbReference type="Pfam" id="PF01741">
    <property type="entry name" value="MscL"/>
    <property type="match status" value="1"/>
</dbReference>
<keyword evidence="6 10" id="KW-1133">Transmembrane helix</keyword>
<evidence type="ECO:0000256" key="2">
    <source>
        <dbReference type="ARBA" id="ARBA00007254"/>
    </source>
</evidence>
<sequence>MIQGFKEFIVRGNVIDLAVAVVIGAAFTAVVNAIVTGIFNPLIGAIFQADSLDGLSWTIPGPGPDAVILYGSVIGAIIQFLIVAVVVYFVFVMPINHFKRRAEQRRKAGETEPADTPPTELDLLIEIRDLLAKDAAPREHKHAD</sequence>
<dbReference type="Proteomes" id="UP000230161">
    <property type="component" value="Unassembled WGS sequence"/>
</dbReference>
<dbReference type="OrthoDB" id="9810350at2"/>
<evidence type="ECO:0000313" key="11">
    <source>
        <dbReference type="EMBL" id="PJJ62041.1"/>
    </source>
</evidence>
<evidence type="ECO:0000256" key="9">
    <source>
        <dbReference type="ARBA" id="ARBA00023303"/>
    </source>
</evidence>
<gene>
    <name evidence="10" type="primary">mscL</name>
    <name evidence="11" type="ORF">CLV54_1833</name>
</gene>
<dbReference type="PANTHER" id="PTHR30266:SF2">
    <property type="entry name" value="LARGE-CONDUCTANCE MECHANOSENSITIVE CHANNEL"/>
    <property type="match status" value="1"/>
</dbReference>
<evidence type="ECO:0000256" key="5">
    <source>
        <dbReference type="ARBA" id="ARBA00022692"/>
    </source>
</evidence>
<evidence type="ECO:0000256" key="7">
    <source>
        <dbReference type="ARBA" id="ARBA00023065"/>
    </source>
</evidence>
<keyword evidence="5 10" id="KW-0812">Transmembrane</keyword>
<evidence type="ECO:0000256" key="8">
    <source>
        <dbReference type="ARBA" id="ARBA00023136"/>
    </source>
</evidence>